<evidence type="ECO:0000313" key="6">
    <source>
        <dbReference type="Proteomes" id="UP000008983"/>
    </source>
</evidence>
<evidence type="ECO:0000256" key="3">
    <source>
        <dbReference type="SAM" id="MobiDB-lite"/>
    </source>
</evidence>
<reference evidence="5 6" key="1">
    <citation type="submission" date="2011-07" db="EMBL/GenBank/DDBJ databases">
        <authorList>
            <person name="Coyne R."/>
            <person name="Brami D."/>
            <person name="Johnson J."/>
            <person name="Hostetler J."/>
            <person name="Hannick L."/>
            <person name="Clark T."/>
            <person name="Cassidy-Hanley D."/>
            <person name="Inman J."/>
        </authorList>
    </citation>
    <scope>NUCLEOTIDE SEQUENCE [LARGE SCALE GENOMIC DNA]</scope>
    <source>
        <strain evidence="5 6">G5</strain>
    </source>
</reference>
<dbReference type="RefSeq" id="XP_004031094.1">
    <property type="nucleotide sequence ID" value="XM_004031046.1"/>
</dbReference>
<feature type="coiled-coil region" evidence="2">
    <location>
        <begin position="75"/>
        <end position="119"/>
    </location>
</feature>
<dbReference type="PANTHER" id="PTHR21683">
    <property type="entry name" value="COILED-COIL DOMAIN-CONTAINING PROTEIN 42 LIKE-2-LIKE-RELATED"/>
    <property type="match status" value="1"/>
</dbReference>
<accession>G0QY47</accession>
<evidence type="ECO:0000259" key="4">
    <source>
        <dbReference type="Pfam" id="PF13863"/>
    </source>
</evidence>
<gene>
    <name evidence="5" type="ORF">IMG5_147250</name>
</gene>
<sequence>MINKIKSNKLPSHIQFDTVSPATKLLEKRRKMYEVNEAFESQKEEFKKKEAIFKKQEDQIRDRDLEVQANLINFCKLLQENEAKKNRAEKRLQDELKSKQLKEEEIKEYKAQCNDLQEFQDMVDKKITKLKKYEEYLDNVIKTEDQYQDVKEILILYNKLTVSYNELNKKHKAMEHQYEILKQESNQFEKERNQEILQLNNDIKEQTKKLEEKVNERNQIQHLVEEQNKYSSIQNLTLGRILMAIDNQYDRSREDKKKLKNEYLDYFQDSNDNKENRRSEKDKKKNKKENKKDQDEQQEKEQDDYNQKTKIAMAKLKYVNNQIKYFKQILDMMKKDNDKPKQGKLNN</sequence>
<dbReference type="eggNOG" id="ENOG502QRZS">
    <property type="taxonomic scope" value="Eukaryota"/>
</dbReference>
<feature type="compositionally biased region" description="Basic and acidic residues" evidence="3">
    <location>
        <begin position="290"/>
        <end position="307"/>
    </location>
</feature>
<feature type="domain" description="DUF4200" evidence="4">
    <location>
        <begin position="25"/>
        <end position="142"/>
    </location>
</feature>
<keyword evidence="6" id="KW-1185">Reference proteome</keyword>
<dbReference type="InterPro" id="IPR051147">
    <property type="entry name" value="CFAP_domain-containing"/>
</dbReference>
<dbReference type="InParanoid" id="G0QY47"/>
<proteinExistence type="predicted"/>
<dbReference type="Pfam" id="PF13863">
    <property type="entry name" value="DUF4200"/>
    <property type="match status" value="1"/>
</dbReference>
<dbReference type="Proteomes" id="UP000008983">
    <property type="component" value="Unassembled WGS sequence"/>
</dbReference>
<feature type="compositionally biased region" description="Basic and acidic residues" evidence="3">
    <location>
        <begin position="271"/>
        <end position="283"/>
    </location>
</feature>
<evidence type="ECO:0000256" key="2">
    <source>
        <dbReference type="SAM" id="Coils"/>
    </source>
</evidence>
<dbReference type="OMA" id="RCTSGIH"/>
<dbReference type="STRING" id="857967.G0QY47"/>
<feature type="region of interest" description="Disordered" evidence="3">
    <location>
        <begin position="267"/>
        <end position="307"/>
    </location>
</feature>
<dbReference type="OrthoDB" id="10264298at2759"/>
<dbReference type="PANTHER" id="PTHR21683:SF2">
    <property type="entry name" value="COILED-COIL DOMAIN-CONTAINING PROTEIN 42 LIKE-2-LIKE"/>
    <property type="match status" value="1"/>
</dbReference>
<evidence type="ECO:0000256" key="1">
    <source>
        <dbReference type="ARBA" id="ARBA00023054"/>
    </source>
</evidence>
<organism evidence="5 6">
    <name type="scientific">Ichthyophthirius multifiliis</name>
    <name type="common">White spot disease agent</name>
    <name type="synonym">Ich</name>
    <dbReference type="NCBI Taxonomy" id="5932"/>
    <lineage>
        <taxon>Eukaryota</taxon>
        <taxon>Sar</taxon>
        <taxon>Alveolata</taxon>
        <taxon>Ciliophora</taxon>
        <taxon>Intramacronucleata</taxon>
        <taxon>Oligohymenophorea</taxon>
        <taxon>Hymenostomatida</taxon>
        <taxon>Ophryoglenina</taxon>
        <taxon>Ichthyophthirius</taxon>
    </lineage>
</organism>
<dbReference type="EMBL" id="GL984099">
    <property type="protein sequence ID" value="EGR29858.1"/>
    <property type="molecule type" value="Genomic_DNA"/>
</dbReference>
<dbReference type="InterPro" id="IPR025252">
    <property type="entry name" value="DUF4200"/>
</dbReference>
<dbReference type="GO" id="GO:0005856">
    <property type="term" value="C:cytoskeleton"/>
    <property type="evidence" value="ECO:0007669"/>
    <property type="project" value="UniProtKB-ARBA"/>
</dbReference>
<keyword evidence="1 2" id="KW-0175">Coiled coil</keyword>
<dbReference type="GeneID" id="14905969"/>
<evidence type="ECO:0000313" key="5">
    <source>
        <dbReference type="EMBL" id="EGR29858.1"/>
    </source>
</evidence>
<protein>
    <recommendedName>
        <fullName evidence="4">DUF4200 domain-containing protein</fullName>
    </recommendedName>
</protein>
<dbReference type="AlphaFoldDB" id="G0QY47"/>
<name>G0QY47_ICHMU</name>